<proteinExistence type="predicted"/>
<dbReference type="EMBL" id="JYDH01000285">
    <property type="protein sequence ID" value="KRY27096.1"/>
    <property type="molecule type" value="Genomic_DNA"/>
</dbReference>
<sequence>MLIDLSDSFNREESVQVMTVLLRWEAGDGPVDMGASLNFTTSKAIKAIVKTADEIQSSASTASIFSTTIITPRSRSYLIEEMERKLNILGG</sequence>
<accession>A0A0V1AQM1</accession>
<name>A0A0V1AQM1_TRISP</name>
<evidence type="ECO:0000313" key="2">
    <source>
        <dbReference type="Proteomes" id="UP000054776"/>
    </source>
</evidence>
<protein>
    <submittedName>
        <fullName evidence="1">Uncharacterized protein</fullName>
    </submittedName>
</protein>
<gene>
    <name evidence="1" type="ORF">T01_15622</name>
</gene>
<dbReference type="AlphaFoldDB" id="A0A0V1AQM1"/>
<dbReference type="Proteomes" id="UP000054776">
    <property type="component" value="Unassembled WGS sequence"/>
</dbReference>
<comment type="caution">
    <text evidence="1">The sequence shown here is derived from an EMBL/GenBank/DDBJ whole genome shotgun (WGS) entry which is preliminary data.</text>
</comment>
<dbReference type="InParanoid" id="A0A0V1AQM1"/>
<dbReference type="OrthoDB" id="10330187at2759"/>
<reference evidence="1 2" key="1">
    <citation type="submission" date="2015-01" db="EMBL/GenBank/DDBJ databases">
        <title>Evolution of Trichinella species and genotypes.</title>
        <authorList>
            <person name="Korhonen P.K."/>
            <person name="Edoardo P."/>
            <person name="Giuseppe L.R."/>
            <person name="Gasser R.B."/>
        </authorList>
    </citation>
    <scope>NUCLEOTIDE SEQUENCE [LARGE SCALE GENOMIC DNA]</scope>
    <source>
        <strain evidence="1">ISS3</strain>
    </source>
</reference>
<evidence type="ECO:0000313" key="1">
    <source>
        <dbReference type="EMBL" id="KRY27096.1"/>
    </source>
</evidence>
<organism evidence="1 2">
    <name type="scientific">Trichinella spiralis</name>
    <name type="common">Trichina worm</name>
    <dbReference type="NCBI Taxonomy" id="6334"/>
    <lineage>
        <taxon>Eukaryota</taxon>
        <taxon>Metazoa</taxon>
        <taxon>Ecdysozoa</taxon>
        <taxon>Nematoda</taxon>
        <taxon>Enoplea</taxon>
        <taxon>Dorylaimia</taxon>
        <taxon>Trichinellida</taxon>
        <taxon>Trichinellidae</taxon>
        <taxon>Trichinella</taxon>
    </lineage>
</organism>
<keyword evidence="2" id="KW-1185">Reference proteome</keyword>